<evidence type="ECO:0000313" key="1">
    <source>
        <dbReference type="EMBL" id="CAF0994297.1"/>
    </source>
</evidence>
<reference evidence="1" key="1">
    <citation type="submission" date="2021-02" db="EMBL/GenBank/DDBJ databases">
        <authorList>
            <person name="Nowell W R."/>
        </authorList>
    </citation>
    <scope>NUCLEOTIDE SEQUENCE</scope>
</reference>
<evidence type="ECO:0008006" key="3">
    <source>
        <dbReference type="Google" id="ProtNLM"/>
    </source>
</evidence>
<proteinExistence type="predicted"/>
<dbReference type="AlphaFoldDB" id="A0A814GD48"/>
<evidence type="ECO:0000313" key="2">
    <source>
        <dbReference type="Proteomes" id="UP000663889"/>
    </source>
</evidence>
<accession>A0A814GD48</accession>
<dbReference type="EMBL" id="CAJNOU010000427">
    <property type="protein sequence ID" value="CAF0994297.1"/>
    <property type="molecule type" value="Genomic_DNA"/>
</dbReference>
<protein>
    <recommendedName>
        <fullName evidence="3">C2H2-type domain-containing protein</fullName>
    </recommendedName>
</protein>
<name>A0A814GD48_9BILA</name>
<sequence>MSSFICPLCLTNQDFVSLAKMFPHVTLYHQNESDFEITCDLHGTCGALYRTYAAYKSHIYRQPLFGFHLPEKTTTTTTTSMLFLITNSDDNNASDFANDDPESLSTKDDYETIFYNPVSSFSSISDYYSSASSSSQKQNKKAIKFDQLKHTLNDICNAIESITKNEYQFIKHYETYFSYSSPEEITVSSPGEVSERGYFIPIDKTLFSILNSQPFILKILKNIEQQRITTEYDADIPDQYRSKIDFIQLVGICKSKIIKLNDIGLTNPIGLKRNQHKMCIIYFSLEDIPDQYRSKIDFIQLVGICERQRHG</sequence>
<dbReference type="Proteomes" id="UP000663889">
    <property type="component" value="Unassembled WGS sequence"/>
</dbReference>
<gene>
    <name evidence="1" type="ORF">SEV965_LOCUS10440</name>
</gene>
<organism evidence="1 2">
    <name type="scientific">Rotaria sordida</name>
    <dbReference type="NCBI Taxonomy" id="392033"/>
    <lineage>
        <taxon>Eukaryota</taxon>
        <taxon>Metazoa</taxon>
        <taxon>Spiralia</taxon>
        <taxon>Gnathifera</taxon>
        <taxon>Rotifera</taxon>
        <taxon>Eurotatoria</taxon>
        <taxon>Bdelloidea</taxon>
        <taxon>Philodinida</taxon>
        <taxon>Philodinidae</taxon>
        <taxon>Rotaria</taxon>
    </lineage>
</organism>
<comment type="caution">
    <text evidence="1">The sequence shown here is derived from an EMBL/GenBank/DDBJ whole genome shotgun (WGS) entry which is preliminary data.</text>
</comment>